<name>A0A4D9D0Z3_9STRA</name>
<reference evidence="11 12" key="1">
    <citation type="submission" date="2019-01" db="EMBL/GenBank/DDBJ databases">
        <title>Nuclear Genome Assembly of the Microalgal Biofuel strain Nannochloropsis salina CCMP1776.</title>
        <authorList>
            <person name="Hovde B."/>
        </authorList>
    </citation>
    <scope>NUCLEOTIDE SEQUENCE [LARGE SCALE GENOMIC DNA]</scope>
    <source>
        <strain evidence="11 12">CCMP1776</strain>
    </source>
</reference>
<dbReference type="OrthoDB" id="424012at2759"/>
<dbReference type="Pfam" id="PF00850">
    <property type="entry name" value="Hist_deacetyl"/>
    <property type="match status" value="1"/>
</dbReference>
<evidence type="ECO:0000256" key="7">
    <source>
        <dbReference type="ARBA" id="ARBA00023015"/>
    </source>
</evidence>
<keyword evidence="8" id="KW-0804">Transcription</keyword>
<dbReference type="EMBL" id="SDOX01000021">
    <property type="protein sequence ID" value="TFJ83653.1"/>
    <property type="molecule type" value="Genomic_DNA"/>
</dbReference>
<accession>A0A4D9D0Z3</accession>
<evidence type="ECO:0000256" key="8">
    <source>
        <dbReference type="ARBA" id="ARBA00023163"/>
    </source>
</evidence>
<protein>
    <recommendedName>
        <fullName evidence="3">histone deacetylase</fullName>
        <ecNumber evidence="3">3.5.1.98</ecNumber>
    </recommendedName>
</protein>
<keyword evidence="7" id="KW-0805">Transcription regulation</keyword>
<dbReference type="InterPro" id="IPR037138">
    <property type="entry name" value="His_deacetylse_dom_sf"/>
</dbReference>
<dbReference type="GO" id="GO:0040029">
    <property type="term" value="P:epigenetic regulation of gene expression"/>
    <property type="evidence" value="ECO:0007669"/>
    <property type="project" value="TreeGrafter"/>
</dbReference>
<organism evidence="11 12">
    <name type="scientific">Nannochloropsis salina CCMP1776</name>
    <dbReference type="NCBI Taxonomy" id="1027361"/>
    <lineage>
        <taxon>Eukaryota</taxon>
        <taxon>Sar</taxon>
        <taxon>Stramenopiles</taxon>
        <taxon>Ochrophyta</taxon>
        <taxon>Eustigmatophyceae</taxon>
        <taxon>Eustigmatales</taxon>
        <taxon>Monodopsidaceae</taxon>
        <taxon>Microchloropsis</taxon>
        <taxon>Microchloropsis salina</taxon>
    </lineage>
</organism>
<dbReference type="CDD" id="cd09992">
    <property type="entry name" value="HDAC_classII"/>
    <property type="match status" value="1"/>
</dbReference>
<dbReference type="PRINTS" id="PR01270">
    <property type="entry name" value="HDASUPER"/>
</dbReference>
<dbReference type="SUPFAM" id="SSF52768">
    <property type="entry name" value="Arginase/deacetylase"/>
    <property type="match status" value="1"/>
</dbReference>
<comment type="caution">
    <text evidence="11">The sequence shown here is derived from an EMBL/GenBank/DDBJ whole genome shotgun (WGS) entry which is preliminary data.</text>
</comment>
<keyword evidence="12" id="KW-1185">Reference proteome</keyword>
<dbReference type="GO" id="GO:0005737">
    <property type="term" value="C:cytoplasm"/>
    <property type="evidence" value="ECO:0007669"/>
    <property type="project" value="TreeGrafter"/>
</dbReference>
<sequence>MAASGEIILERESPNTCAGGIEAATRNSCKIKLDAFPPACPRVLHISPSVATSTTQAPAHLDVAEKCANPPALQRLHLLPDRPTIRSCQVGIKRPRSPSSGHGQDAWATVTSGAPVKSSYWETGLYYDAVHRLHYHPDRKHPERPERVETILAHLASRGVLDKLTVLGQANAVEYSVMAGVHNRHYLRRLRRWENRGAAAVEGSQQDRDQLLTKLQEEAEQFDSVYLNASSVTCARRATGGLLLLVDRVVGTVGPTRSPEGVCPVSTLSETARPHTFNKVSDSTIHKHSTDVSHSSPRLRNGLALIRPPGHHAESHSARGFCLVNSVAVAAKHAREHLGLSKVLICDWDVHHGQGTQEMFWNDPSVLYFSVHRHDHGRFWPGSGSPERVGEGKGEGYTINVAWNQGGMGDAEYRQVWKKILLPVARAFAPELILVSAGFDGAQGDPMGGCEITPRAGFGTMARMLVEGVPSAEGRVVLALEGGYRLSILGECVEACLEALTGASKGGGGAKDLLGEDDLRDGTDVVILEDAAEAIEKTIAVHGKYWSCLEKEGNGLKKN</sequence>
<evidence type="ECO:0000259" key="10">
    <source>
        <dbReference type="Pfam" id="PF00850"/>
    </source>
</evidence>
<dbReference type="Proteomes" id="UP000355283">
    <property type="component" value="Unassembled WGS sequence"/>
</dbReference>
<dbReference type="AlphaFoldDB" id="A0A4D9D0Z3"/>
<dbReference type="PANTHER" id="PTHR10625:SF5">
    <property type="entry name" value="HISTONE DEACETYLASE"/>
    <property type="match status" value="1"/>
</dbReference>
<comment type="subcellular location">
    <subcellularLocation>
        <location evidence="1">Nucleus</location>
    </subcellularLocation>
</comment>
<dbReference type="GO" id="GO:0000118">
    <property type="term" value="C:histone deacetylase complex"/>
    <property type="evidence" value="ECO:0007669"/>
    <property type="project" value="TreeGrafter"/>
</dbReference>
<dbReference type="InterPro" id="IPR023801">
    <property type="entry name" value="His_deacetylse_dom"/>
</dbReference>
<evidence type="ECO:0000256" key="4">
    <source>
        <dbReference type="ARBA" id="ARBA00022491"/>
    </source>
</evidence>
<dbReference type="PANTHER" id="PTHR10625">
    <property type="entry name" value="HISTONE DEACETYLASE HDAC1-RELATED"/>
    <property type="match status" value="1"/>
</dbReference>
<evidence type="ECO:0000256" key="1">
    <source>
        <dbReference type="ARBA" id="ARBA00004123"/>
    </source>
</evidence>
<dbReference type="InterPro" id="IPR000286">
    <property type="entry name" value="HDACs"/>
</dbReference>
<dbReference type="Gene3D" id="3.40.800.20">
    <property type="entry name" value="Histone deacetylase domain"/>
    <property type="match status" value="1"/>
</dbReference>
<evidence type="ECO:0000256" key="6">
    <source>
        <dbReference type="ARBA" id="ARBA00022853"/>
    </source>
</evidence>
<keyword evidence="5" id="KW-0378">Hydrolase</keyword>
<keyword evidence="6" id="KW-0156">Chromatin regulator</keyword>
<evidence type="ECO:0000256" key="5">
    <source>
        <dbReference type="ARBA" id="ARBA00022801"/>
    </source>
</evidence>
<dbReference type="EC" id="3.5.1.98" evidence="3"/>
<feature type="domain" description="Histone deacetylase" evidence="10">
    <location>
        <begin position="141"/>
        <end position="500"/>
    </location>
</feature>
<dbReference type="InterPro" id="IPR023696">
    <property type="entry name" value="Ureohydrolase_dom_sf"/>
</dbReference>
<evidence type="ECO:0000256" key="2">
    <source>
        <dbReference type="ARBA" id="ARBA00007738"/>
    </source>
</evidence>
<evidence type="ECO:0000256" key="3">
    <source>
        <dbReference type="ARBA" id="ARBA00012111"/>
    </source>
</evidence>
<proteinExistence type="inferred from homology"/>
<dbReference type="GO" id="GO:0141221">
    <property type="term" value="F:histone deacetylase activity, hydrolytic mechanism"/>
    <property type="evidence" value="ECO:0007669"/>
    <property type="project" value="UniProtKB-EC"/>
</dbReference>
<keyword evidence="4" id="KW-0678">Repressor</keyword>
<keyword evidence="9" id="KW-0539">Nucleus</keyword>
<comment type="similarity">
    <text evidence="2">Belongs to the histone deacetylase family. HD type 2 subfamily.</text>
</comment>
<evidence type="ECO:0000256" key="9">
    <source>
        <dbReference type="ARBA" id="ARBA00023242"/>
    </source>
</evidence>
<evidence type="ECO:0000313" key="11">
    <source>
        <dbReference type="EMBL" id="TFJ83653.1"/>
    </source>
</evidence>
<evidence type="ECO:0000313" key="12">
    <source>
        <dbReference type="Proteomes" id="UP000355283"/>
    </source>
</evidence>
<gene>
    <name evidence="11" type="ORF">NSK_004757</name>
</gene>